<dbReference type="PANTHER" id="PTHR46732:SF8">
    <property type="entry name" value="ATP-DEPENDENT PROTEASE LA (LON) DOMAIN PROTEIN"/>
    <property type="match status" value="1"/>
</dbReference>
<organism evidence="2 3">
    <name type="scientific">[Myrmecia] bisecta</name>
    <dbReference type="NCBI Taxonomy" id="41462"/>
    <lineage>
        <taxon>Eukaryota</taxon>
        <taxon>Viridiplantae</taxon>
        <taxon>Chlorophyta</taxon>
        <taxon>core chlorophytes</taxon>
        <taxon>Trebouxiophyceae</taxon>
        <taxon>Trebouxiales</taxon>
        <taxon>Trebouxiaceae</taxon>
        <taxon>Myrmecia</taxon>
    </lineage>
</organism>
<dbReference type="InterPro" id="IPR003111">
    <property type="entry name" value="Lon_prtase_N"/>
</dbReference>
<reference evidence="2 3" key="1">
    <citation type="journal article" date="2024" name="Nat. Commun.">
        <title>Phylogenomics reveals the evolutionary origins of lichenization in chlorophyte algae.</title>
        <authorList>
            <person name="Puginier C."/>
            <person name="Libourel C."/>
            <person name="Otte J."/>
            <person name="Skaloud P."/>
            <person name="Haon M."/>
            <person name="Grisel S."/>
            <person name="Petersen M."/>
            <person name="Berrin J.G."/>
            <person name="Delaux P.M."/>
            <person name="Dal Grande F."/>
            <person name="Keller J."/>
        </authorList>
    </citation>
    <scope>NUCLEOTIDE SEQUENCE [LARGE SCALE GENOMIC DNA]</scope>
    <source>
        <strain evidence="2 3">SAG 2043</strain>
    </source>
</reference>
<accession>A0AAW1QEE6</accession>
<dbReference type="Proteomes" id="UP001489004">
    <property type="component" value="Unassembled WGS sequence"/>
</dbReference>
<sequence length="226" mass="24868">MVFVPLNIFEARYRVLFNTLLSGAEGIDDGLVNESSPFVGSRKFGMCFVDQSGRVAVTGTVLHIEQHTKLESGQMIINSKGGERFAIKKIIEERPVLICDVELLEEAEEDAAEASRLAQELKTLFRDLVTLNLKMKKEKVPADVAEPPELTTLSPRDFSFWVAALLQDSPMTQQQLLEEDSTIKRLQREMDVLGGTVKYLRATSALESAFAPSSGEGSPPPQGGPD</sequence>
<evidence type="ECO:0000313" key="3">
    <source>
        <dbReference type="Proteomes" id="UP001489004"/>
    </source>
</evidence>
<name>A0AAW1QEE6_9CHLO</name>
<dbReference type="SUPFAM" id="SSF88697">
    <property type="entry name" value="PUA domain-like"/>
    <property type="match status" value="1"/>
</dbReference>
<dbReference type="PANTHER" id="PTHR46732">
    <property type="entry name" value="ATP-DEPENDENT PROTEASE LA (LON) DOMAIN PROTEIN"/>
    <property type="match status" value="1"/>
</dbReference>
<comment type="caution">
    <text evidence="2">The sequence shown here is derived from an EMBL/GenBank/DDBJ whole genome shotgun (WGS) entry which is preliminary data.</text>
</comment>
<gene>
    <name evidence="2" type="ORF">WJX72_001670</name>
</gene>
<dbReference type="Gene3D" id="1.20.58.1480">
    <property type="match status" value="1"/>
</dbReference>
<dbReference type="Gene3D" id="2.30.130.40">
    <property type="entry name" value="LON domain-like"/>
    <property type="match status" value="1"/>
</dbReference>
<dbReference type="InterPro" id="IPR046336">
    <property type="entry name" value="Lon_prtase_N_sf"/>
</dbReference>
<dbReference type="AlphaFoldDB" id="A0AAW1QEE6"/>
<feature type="domain" description="Lon N-terminal" evidence="1">
    <location>
        <begin position="1"/>
        <end position="197"/>
    </location>
</feature>
<proteinExistence type="predicted"/>
<evidence type="ECO:0000259" key="1">
    <source>
        <dbReference type="PROSITE" id="PS51787"/>
    </source>
</evidence>
<keyword evidence="3" id="KW-1185">Reference proteome</keyword>
<evidence type="ECO:0000313" key="2">
    <source>
        <dbReference type="EMBL" id="KAK9819722.1"/>
    </source>
</evidence>
<dbReference type="Pfam" id="PF02190">
    <property type="entry name" value="LON_substr_bdg"/>
    <property type="match status" value="1"/>
</dbReference>
<dbReference type="SMART" id="SM00464">
    <property type="entry name" value="LON"/>
    <property type="match status" value="1"/>
</dbReference>
<dbReference type="EMBL" id="JALJOR010000003">
    <property type="protein sequence ID" value="KAK9819722.1"/>
    <property type="molecule type" value="Genomic_DNA"/>
</dbReference>
<protein>
    <recommendedName>
        <fullName evidence="1">Lon N-terminal domain-containing protein</fullName>
    </recommendedName>
</protein>
<dbReference type="InterPro" id="IPR015947">
    <property type="entry name" value="PUA-like_sf"/>
</dbReference>
<dbReference type="PROSITE" id="PS51787">
    <property type="entry name" value="LON_N"/>
    <property type="match status" value="1"/>
</dbReference>